<sequence length="282" mass="30430">MTQIPLSPEAGAKHPRADRDRNDNTREIVSDVAYRQLAIVNVVFVGDENAGDGNCVLVDAGILGSAPAIRSAARARFGAYGRPACVIMTHAHFDHVGALETLANEWDVPVYAHSAEHPYLDGTQSYPPADPSVGGGLLARLSPLFPTKPVNVASRLYDLPADHSVPFLIEWKWIHTPGHTPGHVSLWRERDRLLIAGDVFITTRQESVYAAVTQAPEMHGPPMYFTPDWASAETSVRALAALSPEVVVTGHGAALQGPDMRAALTSLAENFKSVAVPSTHRR</sequence>
<feature type="domain" description="Metallo-beta-lactamase" evidence="2">
    <location>
        <begin position="39"/>
        <end position="251"/>
    </location>
</feature>
<dbReference type="SUPFAM" id="SSF56281">
    <property type="entry name" value="Metallo-hydrolase/oxidoreductase"/>
    <property type="match status" value="1"/>
</dbReference>
<protein>
    <submittedName>
        <fullName evidence="3">MBL fold metallo-hydrolase</fullName>
    </submittedName>
</protein>
<dbReference type="PANTHER" id="PTHR42951:SF17">
    <property type="entry name" value="METALLO-BETA-LACTAMASE DOMAIN-CONTAINING PROTEIN"/>
    <property type="match status" value="1"/>
</dbReference>
<dbReference type="CDD" id="cd07721">
    <property type="entry name" value="yflN-like_MBL-fold"/>
    <property type="match status" value="1"/>
</dbReference>
<dbReference type="PANTHER" id="PTHR42951">
    <property type="entry name" value="METALLO-BETA-LACTAMASE DOMAIN-CONTAINING"/>
    <property type="match status" value="1"/>
</dbReference>
<proteinExistence type="predicted"/>
<organism evidence="3 4">
    <name type="scientific">Bradyrhizobium japonicum</name>
    <dbReference type="NCBI Taxonomy" id="375"/>
    <lineage>
        <taxon>Bacteria</taxon>
        <taxon>Pseudomonadati</taxon>
        <taxon>Pseudomonadota</taxon>
        <taxon>Alphaproteobacteria</taxon>
        <taxon>Hyphomicrobiales</taxon>
        <taxon>Nitrobacteraceae</taxon>
        <taxon>Bradyrhizobium</taxon>
    </lineage>
</organism>
<name>A0A1Y2JRC4_BRAJP</name>
<evidence type="ECO:0000313" key="3">
    <source>
        <dbReference type="EMBL" id="OSJ33892.1"/>
    </source>
</evidence>
<dbReference type="Pfam" id="PF00753">
    <property type="entry name" value="Lactamase_B"/>
    <property type="match status" value="1"/>
</dbReference>
<comment type="caution">
    <text evidence="3">The sequence shown here is derived from an EMBL/GenBank/DDBJ whole genome shotgun (WGS) entry which is preliminary data.</text>
</comment>
<feature type="region of interest" description="Disordered" evidence="1">
    <location>
        <begin position="1"/>
        <end position="24"/>
    </location>
</feature>
<dbReference type="InterPro" id="IPR001279">
    <property type="entry name" value="Metallo-B-lactamas"/>
</dbReference>
<feature type="compositionally biased region" description="Basic and acidic residues" evidence="1">
    <location>
        <begin position="11"/>
        <end position="24"/>
    </location>
</feature>
<keyword evidence="3" id="KW-0378">Hydrolase</keyword>
<reference evidence="3 4" key="1">
    <citation type="submission" date="2017-03" db="EMBL/GenBank/DDBJ databases">
        <title>Whole genome sequences of fourteen strains of Bradyrhizobium canariense and one strain of Bradyrhizobium japonicum isolated from Lupinus (Papilionoideae: Genisteae) species in Algeria.</title>
        <authorList>
            <person name="Crovadore J."/>
            <person name="Chekireb D."/>
            <person name="Brachmann A."/>
            <person name="Chablais R."/>
            <person name="Cochard B."/>
            <person name="Lefort F."/>
        </authorList>
    </citation>
    <scope>NUCLEOTIDE SEQUENCE [LARGE SCALE GENOMIC DNA]</scope>
    <source>
        <strain evidence="3 4">UBMA197</strain>
    </source>
</reference>
<dbReference type="RefSeq" id="WP_085400097.1">
    <property type="nucleotide sequence ID" value="NZ_NAFL01000237.1"/>
</dbReference>
<dbReference type="AlphaFoldDB" id="A0A1Y2JRC4"/>
<dbReference type="InterPro" id="IPR050855">
    <property type="entry name" value="NDM-1-like"/>
</dbReference>
<evidence type="ECO:0000259" key="2">
    <source>
        <dbReference type="SMART" id="SM00849"/>
    </source>
</evidence>
<evidence type="ECO:0000313" key="4">
    <source>
        <dbReference type="Proteomes" id="UP000193335"/>
    </source>
</evidence>
<dbReference type="Proteomes" id="UP000193335">
    <property type="component" value="Unassembled WGS sequence"/>
</dbReference>
<gene>
    <name evidence="3" type="ORF">BSZ19_13945</name>
</gene>
<dbReference type="InterPro" id="IPR036866">
    <property type="entry name" value="RibonucZ/Hydroxyglut_hydro"/>
</dbReference>
<accession>A0A1Y2JRC4</accession>
<dbReference type="SMART" id="SM00849">
    <property type="entry name" value="Lactamase_B"/>
    <property type="match status" value="1"/>
</dbReference>
<dbReference type="EMBL" id="NAFL01000237">
    <property type="protein sequence ID" value="OSJ33892.1"/>
    <property type="molecule type" value="Genomic_DNA"/>
</dbReference>
<dbReference type="GO" id="GO:0016787">
    <property type="term" value="F:hydrolase activity"/>
    <property type="evidence" value="ECO:0007669"/>
    <property type="project" value="UniProtKB-KW"/>
</dbReference>
<dbReference type="Gene3D" id="3.60.15.10">
    <property type="entry name" value="Ribonuclease Z/Hydroxyacylglutathione hydrolase-like"/>
    <property type="match status" value="1"/>
</dbReference>
<evidence type="ECO:0000256" key="1">
    <source>
        <dbReference type="SAM" id="MobiDB-lite"/>
    </source>
</evidence>